<dbReference type="GO" id="GO:0050660">
    <property type="term" value="F:flavin adenine dinucleotide binding"/>
    <property type="evidence" value="ECO:0007669"/>
    <property type="project" value="TreeGrafter"/>
</dbReference>
<dbReference type="GeneID" id="30980673"/>
<evidence type="ECO:0000313" key="7">
    <source>
        <dbReference type="Proteomes" id="UP000094285"/>
    </source>
</evidence>
<evidence type="ECO:0000256" key="1">
    <source>
        <dbReference type="ARBA" id="ARBA00006442"/>
    </source>
</evidence>
<dbReference type="InterPro" id="IPR023753">
    <property type="entry name" value="FAD/NAD-binding_dom"/>
</dbReference>
<evidence type="ECO:0000256" key="4">
    <source>
        <dbReference type="ARBA" id="ARBA00023002"/>
    </source>
</evidence>
<keyword evidence="4" id="KW-0560">Oxidoreductase</keyword>
<organism evidence="6 7">
    <name type="scientific">Suhomyces tanzawaensis NRRL Y-17324</name>
    <dbReference type="NCBI Taxonomy" id="984487"/>
    <lineage>
        <taxon>Eukaryota</taxon>
        <taxon>Fungi</taxon>
        <taxon>Dikarya</taxon>
        <taxon>Ascomycota</taxon>
        <taxon>Saccharomycotina</taxon>
        <taxon>Pichiomycetes</taxon>
        <taxon>Debaryomycetaceae</taxon>
        <taxon>Suhomyces</taxon>
    </lineage>
</organism>
<protein>
    <submittedName>
        <fullName evidence="6">FAD/NAD(P)-binding domain-containing protein</fullName>
    </submittedName>
</protein>
<evidence type="ECO:0000259" key="5">
    <source>
        <dbReference type="Pfam" id="PF07992"/>
    </source>
</evidence>
<evidence type="ECO:0000256" key="2">
    <source>
        <dbReference type="ARBA" id="ARBA00022630"/>
    </source>
</evidence>
<keyword evidence="2" id="KW-0285">Flavoprotein</keyword>
<gene>
    <name evidence="6" type="ORF">CANTADRAFT_20219</name>
</gene>
<dbReference type="PANTHER" id="PTHR43735">
    <property type="entry name" value="APOPTOSIS-INDUCING FACTOR 1"/>
    <property type="match status" value="1"/>
</dbReference>
<dbReference type="PRINTS" id="PR00368">
    <property type="entry name" value="FADPNR"/>
</dbReference>
<keyword evidence="7" id="KW-1185">Reference proteome</keyword>
<comment type="similarity">
    <text evidence="1">Belongs to the FAD-dependent oxidoreductase family.</text>
</comment>
<dbReference type="OrthoDB" id="202203at2759"/>
<dbReference type="GO" id="GO:0004174">
    <property type="term" value="F:electron-transferring-flavoprotein dehydrogenase activity"/>
    <property type="evidence" value="ECO:0007669"/>
    <property type="project" value="TreeGrafter"/>
</dbReference>
<dbReference type="Pfam" id="PF07992">
    <property type="entry name" value="Pyr_redox_2"/>
    <property type="match status" value="1"/>
</dbReference>
<dbReference type="PANTHER" id="PTHR43735:SF3">
    <property type="entry name" value="FERROPTOSIS SUPPRESSOR PROTEIN 1"/>
    <property type="match status" value="1"/>
</dbReference>
<dbReference type="GO" id="GO:0005737">
    <property type="term" value="C:cytoplasm"/>
    <property type="evidence" value="ECO:0007669"/>
    <property type="project" value="TreeGrafter"/>
</dbReference>
<dbReference type="EMBL" id="KV453910">
    <property type="protein sequence ID" value="ODV80641.1"/>
    <property type="molecule type" value="Genomic_DNA"/>
</dbReference>
<dbReference type="Gene3D" id="3.50.50.100">
    <property type="match status" value="1"/>
</dbReference>
<name>A0A1E4SMA3_9ASCO</name>
<dbReference type="Proteomes" id="UP000094285">
    <property type="component" value="Unassembled WGS sequence"/>
</dbReference>
<reference evidence="7" key="1">
    <citation type="submission" date="2016-05" db="EMBL/GenBank/DDBJ databases">
        <title>Comparative genomics of biotechnologically important yeasts.</title>
        <authorList>
            <consortium name="DOE Joint Genome Institute"/>
            <person name="Riley R."/>
            <person name="Haridas S."/>
            <person name="Wolfe K.H."/>
            <person name="Lopes M.R."/>
            <person name="Hittinger C.T."/>
            <person name="Goker M."/>
            <person name="Salamov A."/>
            <person name="Wisecaver J."/>
            <person name="Long T.M."/>
            <person name="Aerts A.L."/>
            <person name="Barry K."/>
            <person name="Choi C."/>
            <person name="Clum A."/>
            <person name="Coughlan A.Y."/>
            <person name="Deshpande S."/>
            <person name="Douglass A.P."/>
            <person name="Hanson S.J."/>
            <person name="Klenk H.-P."/>
            <person name="Labutti K."/>
            <person name="Lapidus A."/>
            <person name="Lindquist E."/>
            <person name="Lipzen A."/>
            <person name="Meier-Kolthoff J.P."/>
            <person name="Ohm R.A."/>
            <person name="Otillar R.P."/>
            <person name="Pangilinan J."/>
            <person name="Peng Y."/>
            <person name="Rokas A."/>
            <person name="Rosa C.A."/>
            <person name="Scheuner C."/>
            <person name="Sibirny A.A."/>
            <person name="Slot J.C."/>
            <person name="Stielow J.B."/>
            <person name="Sun H."/>
            <person name="Kurtzman C.P."/>
            <person name="Blackwell M."/>
            <person name="Grigoriev I.V."/>
            <person name="Jeffries T.W."/>
        </authorList>
    </citation>
    <scope>NUCLEOTIDE SEQUENCE [LARGE SCALE GENOMIC DNA]</scope>
    <source>
        <strain evidence="7">NRRL Y-17324</strain>
    </source>
</reference>
<feature type="domain" description="FAD/NAD(P)-binding" evidence="5">
    <location>
        <begin position="23"/>
        <end position="361"/>
    </location>
</feature>
<dbReference type="AlphaFoldDB" id="A0A1E4SMA3"/>
<keyword evidence="3" id="KW-0274">FAD</keyword>
<evidence type="ECO:0000313" key="6">
    <source>
        <dbReference type="EMBL" id="ODV80641.1"/>
    </source>
</evidence>
<dbReference type="PRINTS" id="PR00411">
    <property type="entry name" value="PNDRDTASEI"/>
</dbReference>
<dbReference type="STRING" id="984487.A0A1E4SMA3"/>
<proteinExistence type="inferred from homology"/>
<sequence length="436" mass="47552">MPLSIASVLPDSTTRTATSFTTNVLVVGGAYAGLAAVKSLKKHFLERSSDPLYSTALASKSPKISITLVEPRSGFLNIIGIPKAFVDTEFANTQYVPLDQLHQLTFDRIVSNDGPTADSLAKVHAASPSSNKDAGIELTYVHGRVTELGTNSATYALNQSQETATIAFDYVILASGRNRSWPTTPEAYTSQFYLDEMRAFKEKVASHHTVSIIGAGAVGIEVAGDIKLQFPEKTVNLIHPHASFPPEPLCDEFKKTVHESLQRAGVNILTNTRIARELPNGDLETTSGEVVPSSLNQWCNSHRNNTQILTSELRTEFVTASNNILVNDYLQLTSTNSQHTHFFVIGDLVELPIIKSAGWAMYMGRQAANNITSLILDDKLVEPMPDLTQMPRGMVLVAGNGEIVSELSGSVELNHEGYVNEYKDYCIGKVRVTLDL</sequence>
<dbReference type="InterPro" id="IPR036188">
    <property type="entry name" value="FAD/NAD-bd_sf"/>
</dbReference>
<dbReference type="SUPFAM" id="SSF51905">
    <property type="entry name" value="FAD/NAD(P)-binding domain"/>
    <property type="match status" value="1"/>
</dbReference>
<accession>A0A1E4SMA3</accession>
<evidence type="ECO:0000256" key="3">
    <source>
        <dbReference type="ARBA" id="ARBA00022827"/>
    </source>
</evidence>
<dbReference type="RefSeq" id="XP_020065763.1">
    <property type="nucleotide sequence ID" value="XM_020206536.1"/>
</dbReference>